<feature type="domain" description="PGG" evidence="3">
    <location>
        <begin position="57"/>
        <end position="147"/>
    </location>
</feature>
<keyword evidence="2" id="KW-0472">Membrane</keyword>
<protein>
    <recommendedName>
        <fullName evidence="3">PGG domain-containing protein</fullName>
    </recommendedName>
</protein>
<evidence type="ECO:0000259" key="3">
    <source>
        <dbReference type="Pfam" id="PF13962"/>
    </source>
</evidence>
<keyword evidence="2" id="KW-0812">Transmembrane</keyword>
<evidence type="ECO:0000313" key="4">
    <source>
        <dbReference type="EMBL" id="GAA0156857.1"/>
    </source>
</evidence>
<feature type="transmembrane region" description="Helical" evidence="2">
    <location>
        <begin position="52"/>
        <end position="76"/>
    </location>
</feature>
<comment type="caution">
    <text evidence="4">The sequence shown here is derived from an EMBL/GenBank/DDBJ whole genome shotgun (WGS) entry which is preliminary data.</text>
</comment>
<dbReference type="Proteomes" id="UP001454036">
    <property type="component" value="Unassembled WGS sequence"/>
</dbReference>
<organism evidence="4 5">
    <name type="scientific">Lithospermum erythrorhizon</name>
    <name type="common">Purple gromwell</name>
    <name type="synonym">Lithospermum officinale var. erythrorhizon</name>
    <dbReference type="NCBI Taxonomy" id="34254"/>
    <lineage>
        <taxon>Eukaryota</taxon>
        <taxon>Viridiplantae</taxon>
        <taxon>Streptophyta</taxon>
        <taxon>Embryophyta</taxon>
        <taxon>Tracheophyta</taxon>
        <taxon>Spermatophyta</taxon>
        <taxon>Magnoliopsida</taxon>
        <taxon>eudicotyledons</taxon>
        <taxon>Gunneridae</taxon>
        <taxon>Pentapetalae</taxon>
        <taxon>asterids</taxon>
        <taxon>lamiids</taxon>
        <taxon>Boraginales</taxon>
        <taxon>Boraginaceae</taxon>
        <taxon>Boraginoideae</taxon>
        <taxon>Lithospermeae</taxon>
        <taxon>Lithospermum</taxon>
    </lineage>
</organism>
<evidence type="ECO:0000256" key="2">
    <source>
        <dbReference type="SAM" id="Phobius"/>
    </source>
</evidence>
<dbReference type="AlphaFoldDB" id="A0AAV3Q0Y3"/>
<feature type="region of interest" description="Disordered" evidence="1">
    <location>
        <begin position="1"/>
        <end position="51"/>
    </location>
</feature>
<evidence type="ECO:0000313" key="5">
    <source>
        <dbReference type="Proteomes" id="UP001454036"/>
    </source>
</evidence>
<sequence length="194" mass="21078">MEGATSQAEKGNAYQRLQDACETENPEDSKFGLDESSGSREDRKSPNPTGSVLLPSSSTLCIIAILFAAATVSAPCKLPGGVTKKINWVYMMFCLTNTFSFYSSLSVFPILLLGQLNTNFRVAAVKASSRMLQLSVISMIMAYCSGSGKLNRCWLYLVSEGRLCEINNVNARSIATSATHLVKTLVTKYEHVLA</sequence>
<gene>
    <name evidence="4" type="ORF">LIER_14247</name>
</gene>
<keyword evidence="2" id="KW-1133">Transmembrane helix</keyword>
<evidence type="ECO:0000256" key="1">
    <source>
        <dbReference type="SAM" id="MobiDB-lite"/>
    </source>
</evidence>
<keyword evidence="5" id="KW-1185">Reference proteome</keyword>
<dbReference type="InterPro" id="IPR026961">
    <property type="entry name" value="PGG_dom"/>
</dbReference>
<dbReference type="Pfam" id="PF13962">
    <property type="entry name" value="PGG"/>
    <property type="match status" value="1"/>
</dbReference>
<accession>A0AAV3Q0Y3</accession>
<dbReference type="EMBL" id="BAABME010002965">
    <property type="protein sequence ID" value="GAA0156857.1"/>
    <property type="molecule type" value="Genomic_DNA"/>
</dbReference>
<proteinExistence type="predicted"/>
<feature type="transmembrane region" description="Helical" evidence="2">
    <location>
        <begin position="88"/>
        <end position="111"/>
    </location>
</feature>
<reference evidence="4 5" key="1">
    <citation type="submission" date="2024-01" db="EMBL/GenBank/DDBJ databases">
        <title>The complete chloroplast genome sequence of Lithospermum erythrorhizon: insights into the phylogenetic relationship among Boraginaceae species and the maternal lineages of purple gromwells.</title>
        <authorList>
            <person name="Okada T."/>
            <person name="Watanabe K."/>
        </authorList>
    </citation>
    <scope>NUCLEOTIDE SEQUENCE [LARGE SCALE GENOMIC DNA]</scope>
</reference>
<name>A0AAV3Q0Y3_LITER</name>
<feature type="compositionally biased region" description="Basic and acidic residues" evidence="1">
    <location>
        <begin position="27"/>
        <end position="45"/>
    </location>
</feature>